<evidence type="ECO:0000313" key="4">
    <source>
        <dbReference type="Proteomes" id="UP000791080"/>
    </source>
</evidence>
<feature type="compositionally biased region" description="Low complexity" evidence="1">
    <location>
        <begin position="41"/>
        <end position="58"/>
    </location>
</feature>
<sequence length="439" mass="45430">MSLQEDLQQLDTALAAGHISADEYRARRDNLLKGAGGQAQHGGSAPNTPGQGQPAAAQGGDGNPFPPPFRWGDNNTGGEHTQVVRSGQQPVPGGQNGGAAGGDNGSESTQVFRPGQLAPPSDPDSTQVVPGGAKPGGSPDSTQVVRNPAGAHNPDQTQIVRGHQGPPGMPPPQWAGQQATPPWASGDLPPEFGSPSVWTQGGVEPDFSAEPKESGKGRIIGIVAAVVVLAAAVGALIYFLGFGSQQQAGPSENEQPNPPVVASSEPPPTPSSPPPPPRVAPEGPLADYVELPGEEVIAKAELPIQEAIDRNLPDGAEAQLLADNGGTSVLGLVRKHNETELIRGIWAFQADGNAGELLDAVDQFYGQAGHNEFGDLPNGVRGRYLSPPEDAENPIHTFRAHYVAGGAVIRVEAFGPDEEAAREAFLALLREQTTEHAPE</sequence>
<evidence type="ECO:0000256" key="2">
    <source>
        <dbReference type="SAM" id="Phobius"/>
    </source>
</evidence>
<feature type="compositionally biased region" description="Gly residues" evidence="1">
    <location>
        <begin position="94"/>
        <end position="104"/>
    </location>
</feature>
<feature type="compositionally biased region" description="Polar residues" evidence="1">
    <location>
        <begin position="246"/>
        <end position="255"/>
    </location>
</feature>
<evidence type="ECO:0000256" key="1">
    <source>
        <dbReference type="SAM" id="MobiDB-lite"/>
    </source>
</evidence>
<proteinExistence type="predicted"/>
<gene>
    <name evidence="3" type="ORF">G443_003175</name>
</gene>
<accession>A0ABT1JK66</accession>
<comment type="caution">
    <text evidence="3">The sequence shown here is derived from an EMBL/GenBank/DDBJ whole genome shotgun (WGS) entry which is preliminary data.</text>
</comment>
<keyword evidence="2" id="KW-1133">Transmembrane helix</keyword>
<feature type="compositionally biased region" description="Polar residues" evidence="1">
    <location>
        <begin position="73"/>
        <end position="86"/>
    </location>
</feature>
<protein>
    <recommendedName>
        <fullName evidence="5">SHOCT domain-containing protein</fullName>
    </recommendedName>
</protein>
<feature type="region of interest" description="Disordered" evidence="1">
    <location>
        <begin position="246"/>
        <end position="285"/>
    </location>
</feature>
<feature type="transmembrane region" description="Helical" evidence="2">
    <location>
        <begin position="219"/>
        <end position="241"/>
    </location>
</feature>
<feature type="compositionally biased region" description="Pro residues" evidence="1">
    <location>
        <begin position="265"/>
        <end position="279"/>
    </location>
</feature>
<keyword evidence="2" id="KW-0472">Membrane</keyword>
<keyword evidence="2" id="KW-0812">Transmembrane</keyword>
<dbReference type="EMBL" id="AUBJ02000001">
    <property type="protein sequence ID" value="MCP2332905.1"/>
    <property type="molecule type" value="Genomic_DNA"/>
</dbReference>
<evidence type="ECO:0000313" key="3">
    <source>
        <dbReference type="EMBL" id="MCP2332905.1"/>
    </source>
</evidence>
<name>A0ABT1JK66_ACTCY</name>
<organism evidence="3 4">
    <name type="scientific">Actinoalloteichus caeruleus DSM 43889</name>
    <dbReference type="NCBI Taxonomy" id="1120930"/>
    <lineage>
        <taxon>Bacteria</taxon>
        <taxon>Bacillati</taxon>
        <taxon>Actinomycetota</taxon>
        <taxon>Actinomycetes</taxon>
        <taxon>Pseudonocardiales</taxon>
        <taxon>Pseudonocardiaceae</taxon>
        <taxon>Actinoalloteichus</taxon>
        <taxon>Actinoalloteichus cyanogriseus</taxon>
    </lineage>
</organism>
<dbReference type="RefSeq" id="WP_026417804.1">
    <property type="nucleotide sequence ID" value="NZ_AUBJ02000001.1"/>
</dbReference>
<reference evidence="3 4" key="1">
    <citation type="submission" date="2022-06" db="EMBL/GenBank/DDBJ databases">
        <title>Genomic Encyclopedia of Type Strains, Phase I: the one thousand microbial genomes (KMG-I) project.</title>
        <authorList>
            <person name="Kyrpides N."/>
        </authorList>
    </citation>
    <scope>NUCLEOTIDE SEQUENCE [LARGE SCALE GENOMIC DNA]</scope>
    <source>
        <strain evidence="3 4">DSM 43889</strain>
    </source>
</reference>
<keyword evidence="4" id="KW-1185">Reference proteome</keyword>
<feature type="region of interest" description="Disordered" evidence="1">
    <location>
        <begin position="30"/>
        <end position="213"/>
    </location>
</feature>
<dbReference type="Proteomes" id="UP000791080">
    <property type="component" value="Unassembled WGS sequence"/>
</dbReference>
<evidence type="ECO:0008006" key="5">
    <source>
        <dbReference type="Google" id="ProtNLM"/>
    </source>
</evidence>